<feature type="region of interest" description="Disordered" evidence="1">
    <location>
        <begin position="114"/>
        <end position="169"/>
    </location>
</feature>
<keyword evidence="3" id="KW-1185">Reference proteome</keyword>
<accession>A0AAE0SXV6</accession>
<dbReference type="Proteomes" id="UP001195483">
    <property type="component" value="Unassembled WGS sequence"/>
</dbReference>
<reference evidence="2" key="1">
    <citation type="journal article" date="2021" name="Genome Biol. Evol.">
        <title>A High-Quality Reference Genome for a Parasitic Bivalve with Doubly Uniparental Inheritance (Bivalvia: Unionida).</title>
        <authorList>
            <person name="Smith C.H."/>
        </authorList>
    </citation>
    <scope>NUCLEOTIDE SEQUENCE</scope>
    <source>
        <strain evidence="2">CHS0354</strain>
    </source>
</reference>
<evidence type="ECO:0000313" key="3">
    <source>
        <dbReference type="Proteomes" id="UP001195483"/>
    </source>
</evidence>
<protein>
    <submittedName>
        <fullName evidence="2">Uncharacterized protein</fullName>
    </submittedName>
</protein>
<evidence type="ECO:0000256" key="1">
    <source>
        <dbReference type="SAM" id="MobiDB-lite"/>
    </source>
</evidence>
<evidence type="ECO:0000313" key="2">
    <source>
        <dbReference type="EMBL" id="KAK3600111.1"/>
    </source>
</evidence>
<reference evidence="2" key="3">
    <citation type="submission" date="2023-05" db="EMBL/GenBank/DDBJ databases">
        <authorList>
            <person name="Smith C.H."/>
        </authorList>
    </citation>
    <scope>NUCLEOTIDE SEQUENCE</scope>
    <source>
        <strain evidence="2">CHS0354</strain>
        <tissue evidence="2">Mantle</tissue>
    </source>
</reference>
<reference evidence="2" key="2">
    <citation type="journal article" date="2021" name="Genome Biol. Evol.">
        <title>Developing a high-quality reference genome for a parasitic bivalve with doubly uniparental inheritance (Bivalvia: Unionida).</title>
        <authorList>
            <person name="Smith C.H."/>
        </authorList>
    </citation>
    <scope>NUCLEOTIDE SEQUENCE</scope>
    <source>
        <strain evidence="2">CHS0354</strain>
        <tissue evidence="2">Mantle</tissue>
    </source>
</reference>
<feature type="region of interest" description="Disordered" evidence="1">
    <location>
        <begin position="1"/>
        <end position="25"/>
    </location>
</feature>
<feature type="compositionally biased region" description="Basic and acidic residues" evidence="1">
    <location>
        <begin position="152"/>
        <end position="169"/>
    </location>
</feature>
<gene>
    <name evidence="2" type="ORF">CHS0354_036548</name>
</gene>
<proteinExistence type="predicted"/>
<dbReference type="AlphaFoldDB" id="A0AAE0SXV6"/>
<name>A0AAE0SXV6_9BIVA</name>
<dbReference type="EMBL" id="JAEAOA010002138">
    <property type="protein sequence ID" value="KAK3600111.1"/>
    <property type="molecule type" value="Genomic_DNA"/>
</dbReference>
<feature type="compositionally biased region" description="Basic and acidic residues" evidence="1">
    <location>
        <begin position="115"/>
        <end position="137"/>
    </location>
</feature>
<comment type="caution">
    <text evidence="2">The sequence shown here is derived from an EMBL/GenBank/DDBJ whole genome shotgun (WGS) entry which is preliminary data.</text>
</comment>
<sequence>MEAQWFSDYGVQNQTSNGDKRTSSKIQVPAPIQKNLRQRIIEVNFSGLTLEDPFTKLEAKNATKFLVQPNKIEHGKIWEFSHNTKQKECQNSPNQPLKTTATCYTAVAMKGMQNENKENKIQRIPEPEEENQSKSDEMIAPSPSETISSQESDGKKKGKADQLRNRKQN</sequence>
<organism evidence="2 3">
    <name type="scientific">Potamilus streckersoni</name>
    <dbReference type="NCBI Taxonomy" id="2493646"/>
    <lineage>
        <taxon>Eukaryota</taxon>
        <taxon>Metazoa</taxon>
        <taxon>Spiralia</taxon>
        <taxon>Lophotrochozoa</taxon>
        <taxon>Mollusca</taxon>
        <taxon>Bivalvia</taxon>
        <taxon>Autobranchia</taxon>
        <taxon>Heteroconchia</taxon>
        <taxon>Palaeoheterodonta</taxon>
        <taxon>Unionida</taxon>
        <taxon>Unionoidea</taxon>
        <taxon>Unionidae</taxon>
        <taxon>Ambleminae</taxon>
        <taxon>Lampsilini</taxon>
        <taxon>Potamilus</taxon>
    </lineage>
</organism>